<evidence type="ECO:0000313" key="1">
    <source>
        <dbReference type="EMBL" id="KAJ8982513.1"/>
    </source>
</evidence>
<protein>
    <submittedName>
        <fullName evidence="1">Uncharacterized protein</fullName>
    </submittedName>
</protein>
<proteinExistence type="predicted"/>
<comment type="caution">
    <text evidence="1">The sequence shown here is derived from an EMBL/GenBank/DDBJ whole genome shotgun (WGS) entry which is preliminary data.</text>
</comment>
<name>A0ABQ9JWV8_9CUCU</name>
<evidence type="ECO:0000313" key="2">
    <source>
        <dbReference type="Proteomes" id="UP001162164"/>
    </source>
</evidence>
<organism evidence="1 2">
    <name type="scientific">Molorchus minor</name>
    <dbReference type="NCBI Taxonomy" id="1323400"/>
    <lineage>
        <taxon>Eukaryota</taxon>
        <taxon>Metazoa</taxon>
        <taxon>Ecdysozoa</taxon>
        <taxon>Arthropoda</taxon>
        <taxon>Hexapoda</taxon>
        <taxon>Insecta</taxon>
        <taxon>Pterygota</taxon>
        <taxon>Neoptera</taxon>
        <taxon>Endopterygota</taxon>
        <taxon>Coleoptera</taxon>
        <taxon>Polyphaga</taxon>
        <taxon>Cucujiformia</taxon>
        <taxon>Chrysomeloidea</taxon>
        <taxon>Cerambycidae</taxon>
        <taxon>Lamiinae</taxon>
        <taxon>Monochamini</taxon>
        <taxon>Molorchus</taxon>
    </lineage>
</organism>
<reference evidence="1" key="1">
    <citation type="journal article" date="2023" name="Insect Mol. Biol.">
        <title>Genome sequencing provides insights into the evolution of gene families encoding plant cell wall-degrading enzymes in longhorned beetles.</title>
        <authorList>
            <person name="Shin N.R."/>
            <person name="Okamura Y."/>
            <person name="Kirsch R."/>
            <person name="Pauchet Y."/>
        </authorList>
    </citation>
    <scope>NUCLEOTIDE SEQUENCE</scope>
    <source>
        <strain evidence="1">MMC_N1</strain>
    </source>
</reference>
<gene>
    <name evidence="1" type="ORF">NQ317_018554</name>
</gene>
<accession>A0ABQ9JWV8</accession>
<keyword evidence="2" id="KW-1185">Reference proteome</keyword>
<sequence>MMSKREYDRKQREEQEAAAHVFQEFINTFQNSSPAPTKAFVKSGVLYAENSQENVEPVPQLYAPKPFIKQTNSNIKSAIECARILKEHGLEKHKKQEKPKSNLDLLKEELKLRHADRGGKG</sequence>
<dbReference type="Proteomes" id="UP001162164">
    <property type="component" value="Unassembled WGS sequence"/>
</dbReference>
<dbReference type="EMBL" id="JAPWTJ010000119">
    <property type="protein sequence ID" value="KAJ8982513.1"/>
    <property type="molecule type" value="Genomic_DNA"/>
</dbReference>